<name>A0ABV8RU38_9SPHN</name>
<dbReference type="Proteomes" id="UP001595828">
    <property type="component" value="Unassembled WGS sequence"/>
</dbReference>
<sequence>MKLAATVLLGALAVASCSSSGARPDYVVRISLADLPVRKASPTPGFVSMESPEPAAR</sequence>
<feature type="chain" id="PRO_5045377335" description="Lipoprotein" evidence="2">
    <location>
        <begin position="23"/>
        <end position="57"/>
    </location>
</feature>
<dbReference type="EMBL" id="JBHSDR010000008">
    <property type="protein sequence ID" value="MFC4296200.1"/>
    <property type="molecule type" value="Genomic_DNA"/>
</dbReference>
<evidence type="ECO:0000313" key="3">
    <source>
        <dbReference type="EMBL" id="MFC4296200.1"/>
    </source>
</evidence>
<accession>A0ABV8RU38</accession>
<keyword evidence="2" id="KW-0732">Signal</keyword>
<evidence type="ECO:0000256" key="2">
    <source>
        <dbReference type="SAM" id="SignalP"/>
    </source>
</evidence>
<evidence type="ECO:0000256" key="1">
    <source>
        <dbReference type="SAM" id="MobiDB-lite"/>
    </source>
</evidence>
<dbReference type="RefSeq" id="WP_379539697.1">
    <property type="nucleotide sequence ID" value="NZ_JBHSDR010000008.1"/>
</dbReference>
<proteinExistence type="predicted"/>
<protein>
    <recommendedName>
        <fullName evidence="5">Lipoprotein</fullName>
    </recommendedName>
</protein>
<evidence type="ECO:0000313" key="4">
    <source>
        <dbReference type="Proteomes" id="UP001595828"/>
    </source>
</evidence>
<feature type="signal peptide" evidence="2">
    <location>
        <begin position="1"/>
        <end position="22"/>
    </location>
</feature>
<keyword evidence="4" id="KW-1185">Reference proteome</keyword>
<evidence type="ECO:0008006" key="5">
    <source>
        <dbReference type="Google" id="ProtNLM"/>
    </source>
</evidence>
<gene>
    <name evidence="3" type="ORF">ACFO0A_14170</name>
</gene>
<feature type="region of interest" description="Disordered" evidence="1">
    <location>
        <begin position="38"/>
        <end position="57"/>
    </location>
</feature>
<reference evidence="4" key="1">
    <citation type="journal article" date="2019" name="Int. J. Syst. Evol. Microbiol.">
        <title>The Global Catalogue of Microorganisms (GCM) 10K type strain sequencing project: providing services to taxonomists for standard genome sequencing and annotation.</title>
        <authorList>
            <consortium name="The Broad Institute Genomics Platform"/>
            <consortium name="The Broad Institute Genome Sequencing Center for Infectious Disease"/>
            <person name="Wu L."/>
            <person name="Ma J."/>
        </authorList>
    </citation>
    <scope>NUCLEOTIDE SEQUENCE [LARGE SCALE GENOMIC DNA]</scope>
    <source>
        <strain evidence="4">CGMCC 1.12989</strain>
    </source>
</reference>
<dbReference type="PROSITE" id="PS51257">
    <property type="entry name" value="PROKAR_LIPOPROTEIN"/>
    <property type="match status" value="1"/>
</dbReference>
<organism evidence="3 4">
    <name type="scientific">Novosphingobium tardum</name>
    <dbReference type="NCBI Taxonomy" id="1538021"/>
    <lineage>
        <taxon>Bacteria</taxon>
        <taxon>Pseudomonadati</taxon>
        <taxon>Pseudomonadota</taxon>
        <taxon>Alphaproteobacteria</taxon>
        <taxon>Sphingomonadales</taxon>
        <taxon>Sphingomonadaceae</taxon>
        <taxon>Novosphingobium</taxon>
    </lineage>
</organism>
<comment type="caution">
    <text evidence="3">The sequence shown here is derived from an EMBL/GenBank/DDBJ whole genome shotgun (WGS) entry which is preliminary data.</text>
</comment>